<evidence type="ECO:0000313" key="2">
    <source>
        <dbReference type="EMBL" id="QJA88998.1"/>
    </source>
</evidence>
<protein>
    <recommendedName>
        <fullName evidence="3">DNA polymerase</fullName>
    </recommendedName>
</protein>
<accession>A0A6M3L746</accession>
<evidence type="ECO:0008006" key="3">
    <source>
        <dbReference type="Google" id="ProtNLM"/>
    </source>
</evidence>
<organism evidence="2">
    <name type="scientific">viral metagenome</name>
    <dbReference type="NCBI Taxonomy" id="1070528"/>
    <lineage>
        <taxon>unclassified sequences</taxon>
        <taxon>metagenomes</taxon>
        <taxon>organismal metagenomes</taxon>
    </lineage>
</organism>
<dbReference type="EMBL" id="MT142816">
    <property type="protein sequence ID" value="QJA88998.1"/>
    <property type="molecule type" value="Genomic_DNA"/>
</dbReference>
<proteinExistence type="predicted"/>
<name>A0A6M3L746_9ZZZZ</name>
<reference evidence="2" key="1">
    <citation type="submission" date="2020-03" db="EMBL/GenBank/DDBJ databases">
        <title>The deep terrestrial virosphere.</title>
        <authorList>
            <person name="Holmfeldt K."/>
            <person name="Nilsson E."/>
            <person name="Simone D."/>
            <person name="Lopez-Fernandez M."/>
            <person name="Wu X."/>
            <person name="de Brujin I."/>
            <person name="Lundin D."/>
            <person name="Andersson A."/>
            <person name="Bertilsson S."/>
            <person name="Dopson M."/>
        </authorList>
    </citation>
    <scope>NUCLEOTIDE SEQUENCE</scope>
    <source>
        <strain evidence="1">MM415A01366</strain>
        <strain evidence="2">MM415B02632</strain>
    </source>
</reference>
<evidence type="ECO:0000313" key="1">
    <source>
        <dbReference type="EMBL" id="QJA77080.1"/>
    </source>
</evidence>
<dbReference type="EMBL" id="MT142262">
    <property type="protein sequence ID" value="QJA77080.1"/>
    <property type="molecule type" value="Genomic_DNA"/>
</dbReference>
<sequence>MKIAYEDLMGYLNLLKYGVSKNDVPFYANYIHSQGGKLLACNDNVHVSLNVSLPFIGSINFFTLDGFIKQFKEGIFDFDTMDEKLVVTCTENSKIKLNIMDMKLPEVILERDSEDILVTEDLENQLKLASKFTKSGADLYSYVYFGDGSICGTDTQRVLHSQYETGNFKTLLDRNTCFFLKGGYTLYKSGANLVVSFPNELGFAVFTSSINYIINNFGIRKILSFVEKHRAKDKLCNVAYLVDAVKKVSPILFRETEHNVLLENRGKRLEVKMESSLYGTATTIIDSSLDRELDLIIDSIQLQHIPQEYNIFVPDIASLSLNYLYVTDDITGTSIIFPHKERS</sequence>
<dbReference type="AlphaFoldDB" id="A0A6M3L746"/>
<gene>
    <name evidence="1" type="ORF">MM415A01366_0020</name>
    <name evidence="2" type="ORF">MM415B02632_0011</name>
</gene>